<accession>A0ABQ1C2D3</accession>
<dbReference type="EMBL" id="BLKX01000001">
    <property type="protein sequence ID" value="GFG78563.1"/>
    <property type="molecule type" value="Genomic_DNA"/>
</dbReference>
<reference evidence="1 2" key="1">
    <citation type="journal article" date="2019" name="Emerg. Microbes Infect.">
        <title>Comprehensive subspecies identification of 175 nontuberculous mycobacteria species based on 7547 genomic profiles.</title>
        <authorList>
            <person name="Matsumoto Y."/>
            <person name="Kinjo T."/>
            <person name="Motooka D."/>
            <person name="Nabeya D."/>
            <person name="Jung N."/>
            <person name="Uechi K."/>
            <person name="Horii T."/>
            <person name="Iida T."/>
            <person name="Fujita J."/>
            <person name="Nakamura S."/>
        </authorList>
    </citation>
    <scope>NUCLEOTIDE SEQUENCE [LARGE SCALE GENOMIC DNA]</scope>
    <source>
        <strain evidence="1 2">JCM 18565</strain>
    </source>
</reference>
<proteinExistence type="predicted"/>
<name>A0ABQ1C2D3_9MYCO</name>
<protein>
    <submittedName>
        <fullName evidence="1">Uncharacterized protein</fullName>
    </submittedName>
</protein>
<dbReference type="RefSeq" id="WP_120792420.1">
    <property type="nucleotide sequence ID" value="NZ_BLKX01000001.1"/>
</dbReference>
<comment type="caution">
    <text evidence="1">The sequence shown here is derived from an EMBL/GenBank/DDBJ whole genome shotgun (WGS) entry which is preliminary data.</text>
</comment>
<sequence>MTDTFTITLREVDGEPMMDALAMALAFGVDVAAVKALPIVDGRMRLPREWARRGKQRAKEAMAHGSDGMLDCLRYWARRDHDAELQVVYR</sequence>
<keyword evidence="2" id="KW-1185">Reference proteome</keyword>
<dbReference type="Proteomes" id="UP000465240">
    <property type="component" value="Unassembled WGS sequence"/>
</dbReference>
<organism evidence="1 2">
    <name type="scientific">Mycobacterium paragordonae</name>
    <dbReference type="NCBI Taxonomy" id="1389713"/>
    <lineage>
        <taxon>Bacteria</taxon>
        <taxon>Bacillati</taxon>
        <taxon>Actinomycetota</taxon>
        <taxon>Actinomycetes</taxon>
        <taxon>Mycobacteriales</taxon>
        <taxon>Mycobacteriaceae</taxon>
        <taxon>Mycobacterium</taxon>
    </lineage>
</organism>
<gene>
    <name evidence="1" type="ORF">MPRG_18390</name>
</gene>
<evidence type="ECO:0000313" key="2">
    <source>
        <dbReference type="Proteomes" id="UP000465240"/>
    </source>
</evidence>
<evidence type="ECO:0000313" key="1">
    <source>
        <dbReference type="EMBL" id="GFG78563.1"/>
    </source>
</evidence>